<evidence type="ECO:0000256" key="6">
    <source>
        <dbReference type="ARBA" id="ARBA00022918"/>
    </source>
</evidence>
<dbReference type="Proteomes" id="UP000257109">
    <property type="component" value="Unassembled WGS sequence"/>
</dbReference>
<dbReference type="InterPro" id="IPR041373">
    <property type="entry name" value="RT_RNaseH"/>
</dbReference>
<keyword evidence="1" id="KW-0808">Transferase</keyword>
<evidence type="ECO:0000256" key="7">
    <source>
        <dbReference type="SAM" id="Phobius"/>
    </source>
</evidence>
<dbReference type="OrthoDB" id="10055717at2759"/>
<evidence type="ECO:0000313" key="10">
    <source>
        <dbReference type="Proteomes" id="UP000257109"/>
    </source>
</evidence>
<name>A0A371HMF9_MUCPR</name>
<dbReference type="CDD" id="cd09274">
    <property type="entry name" value="RNase_HI_RT_Ty3"/>
    <property type="match status" value="1"/>
</dbReference>
<dbReference type="InterPro" id="IPR043502">
    <property type="entry name" value="DNA/RNA_pol_sf"/>
</dbReference>
<dbReference type="GO" id="GO:0016787">
    <property type="term" value="F:hydrolase activity"/>
    <property type="evidence" value="ECO:0007669"/>
    <property type="project" value="UniProtKB-KW"/>
</dbReference>
<evidence type="ECO:0000256" key="2">
    <source>
        <dbReference type="ARBA" id="ARBA00022695"/>
    </source>
</evidence>
<comment type="caution">
    <text evidence="9">The sequence shown here is derived from an EMBL/GenBank/DDBJ whole genome shotgun (WGS) entry which is preliminary data.</text>
</comment>
<evidence type="ECO:0000256" key="5">
    <source>
        <dbReference type="ARBA" id="ARBA00022801"/>
    </source>
</evidence>
<keyword evidence="7" id="KW-0472">Membrane</keyword>
<dbReference type="Pfam" id="PF17917">
    <property type="entry name" value="RT_RNaseH"/>
    <property type="match status" value="1"/>
</dbReference>
<evidence type="ECO:0000256" key="4">
    <source>
        <dbReference type="ARBA" id="ARBA00022759"/>
    </source>
</evidence>
<proteinExistence type="predicted"/>
<sequence>MDPTQVNYTTTEKELLAIVFTLDKFRSYLLASKVIVFFYHVALKYLLRKSDVKPRLIQWMLLLQEFDLEIQDKKGVKNTVANHLSQLERDVDPIPIQDEFSNEQILQMTHASPWYADIFNYLVASTYPIGASKAVKERLESEAKYYIWDNPYLWRFCNDQVIHRCIPESEIKPKLRMSQPNQECFDLIEASWPRRSSPDQTSLLGQSRLQWLKSLRQECRY</sequence>
<keyword evidence="7" id="KW-0812">Transmembrane</keyword>
<keyword evidence="7" id="KW-1133">Transmembrane helix</keyword>
<keyword evidence="6" id="KW-0695">RNA-directed DNA polymerase</keyword>
<dbReference type="AlphaFoldDB" id="A0A371HMF9"/>
<dbReference type="GO" id="GO:0004519">
    <property type="term" value="F:endonuclease activity"/>
    <property type="evidence" value="ECO:0007669"/>
    <property type="project" value="UniProtKB-KW"/>
</dbReference>
<dbReference type="SUPFAM" id="SSF56672">
    <property type="entry name" value="DNA/RNA polymerases"/>
    <property type="match status" value="1"/>
</dbReference>
<dbReference type="GO" id="GO:0003964">
    <property type="term" value="F:RNA-directed DNA polymerase activity"/>
    <property type="evidence" value="ECO:0007669"/>
    <property type="project" value="UniProtKB-KW"/>
</dbReference>
<evidence type="ECO:0000256" key="1">
    <source>
        <dbReference type="ARBA" id="ARBA00022679"/>
    </source>
</evidence>
<feature type="non-terminal residue" evidence="9">
    <location>
        <position position="1"/>
    </location>
</feature>
<keyword evidence="3" id="KW-0540">Nuclease</keyword>
<feature type="non-terminal residue" evidence="9">
    <location>
        <position position="221"/>
    </location>
</feature>
<evidence type="ECO:0000259" key="8">
    <source>
        <dbReference type="Pfam" id="PF17917"/>
    </source>
</evidence>
<dbReference type="EMBL" id="QJKJ01002189">
    <property type="protein sequence ID" value="RDY03882.1"/>
    <property type="molecule type" value="Genomic_DNA"/>
</dbReference>
<keyword evidence="4" id="KW-0255">Endonuclease</keyword>
<protein>
    <submittedName>
        <fullName evidence="9">Retrovirus-related Pol polyprotein from transposon 17.6</fullName>
    </submittedName>
</protein>
<dbReference type="PANTHER" id="PTHR34072">
    <property type="entry name" value="ENZYMATIC POLYPROTEIN-RELATED"/>
    <property type="match status" value="1"/>
</dbReference>
<evidence type="ECO:0000256" key="3">
    <source>
        <dbReference type="ARBA" id="ARBA00022722"/>
    </source>
</evidence>
<keyword evidence="10" id="KW-1185">Reference proteome</keyword>
<reference evidence="9" key="1">
    <citation type="submission" date="2018-05" db="EMBL/GenBank/DDBJ databases">
        <title>Draft genome of Mucuna pruriens seed.</title>
        <authorList>
            <person name="Nnadi N.E."/>
            <person name="Vos R."/>
            <person name="Hasami M.H."/>
            <person name="Devisetty U.K."/>
            <person name="Aguiy J.C."/>
        </authorList>
    </citation>
    <scope>NUCLEOTIDE SEQUENCE [LARGE SCALE GENOMIC DNA]</scope>
    <source>
        <strain evidence="9">JCA_2017</strain>
    </source>
</reference>
<evidence type="ECO:0000313" key="9">
    <source>
        <dbReference type="EMBL" id="RDY03882.1"/>
    </source>
</evidence>
<feature type="transmembrane region" description="Helical" evidence="7">
    <location>
        <begin position="28"/>
        <end position="47"/>
    </location>
</feature>
<accession>A0A371HMF9</accession>
<keyword evidence="2" id="KW-0548">Nucleotidyltransferase</keyword>
<keyword evidence="5" id="KW-0378">Hydrolase</keyword>
<feature type="domain" description="Reverse transcriptase RNase H-like" evidence="8">
    <location>
        <begin position="2"/>
        <end position="66"/>
    </location>
</feature>
<gene>
    <name evidence="9" type="primary">pol</name>
    <name evidence="9" type="ORF">CR513_12475</name>
</gene>
<dbReference type="PANTHER" id="PTHR34072:SF57">
    <property type="entry name" value="RNA-DIRECTED DNA POLYMERASE"/>
    <property type="match status" value="1"/>
</dbReference>
<organism evidence="9 10">
    <name type="scientific">Mucuna pruriens</name>
    <name type="common">Velvet bean</name>
    <name type="synonym">Dolichos pruriens</name>
    <dbReference type="NCBI Taxonomy" id="157652"/>
    <lineage>
        <taxon>Eukaryota</taxon>
        <taxon>Viridiplantae</taxon>
        <taxon>Streptophyta</taxon>
        <taxon>Embryophyta</taxon>
        <taxon>Tracheophyta</taxon>
        <taxon>Spermatophyta</taxon>
        <taxon>Magnoliopsida</taxon>
        <taxon>eudicotyledons</taxon>
        <taxon>Gunneridae</taxon>
        <taxon>Pentapetalae</taxon>
        <taxon>rosids</taxon>
        <taxon>fabids</taxon>
        <taxon>Fabales</taxon>
        <taxon>Fabaceae</taxon>
        <taxon>Papilionoideae</taxon>
        <taxon>50 kb inversion clade</taxon>
        <taxon>NPAAA clade</taxon>
        <taxon>indigoferoid/millettioid clade</taxon>
        <taxon>Phaseoleae</taxon>
        <taxon>Mucuna</taxon>
    </lineage>
</organism>